<reference evidence="2 3" key="1">
    <citation type="journal article" date="2020" name="Cell">
        <title>Large-Scale Comparative Analyses of Tick Genomes Elucidate Their Genetic Diversity and Vector Capacities.</title>
        <authorList>
            <consortium name="Tick Genome and Microbiome Consortium (TIGMIC)"/>
            <person name="Jia N."/>
            <person name="Wang J."/>
            <person name="Shi W."/>
            <person name="Du L."/>
            <person name="Sun Y."/>
            <person name="Zhan W."/>
            <person name="Jiang J.F."/>
            <person name="Wang Q."/>
            <person name="Zhang B."/>
            <person name="Ji P."/>
            <person name="Bell-Sakyi L."/>
            <person name="Cui X.M."/>
            <person name="Yuan T.T."/>
            <person name="Jiang B.G."/>
            <person name="Yang W.F."/>
            <person name="Lam T.T."/>
            <person name="Chang Q.C."/>
            <person name="Ding S.J."/>
            <person name="Wang X.J."/>
            <person name="Zhu J.G."/>
            <person name="Ruan X.D."/>
            <person name="Zhao L."/>
            <person name="Wei J.T."/>
            <person name="Ye R.Z."/>
            <person name="Que T.C."/>
            <person name="Du C.H."/>
            <person name="Zhou Y.H."/>
            <person name="Cheng J.X."/>
            <person name="Dai P.F."/>
            <person name="Guo W.B."/>
            <person name="Han X.H."/>
            <person name="Huang E.J."/>
            <person name="Li L.F."/>
            <person name="Wei W."/>
            <person name="Gao Y.C."/>
            <person name="Liu J.Z."/>
            <person name="Shao H.Z."/>
            <person name="Wang X."/>
            <person name="Wang C.C."/>
            <person name="Yang T.C."/>
            <person name="Huo Q.B."/>
            <person name="Li W."/>
            <person name="Chen H.Y."/>
            <person name="Chen S.E."/>
            <person name="Zhou L.G."/>
            <person name="Ni X.B."/>
            <person name="Tian J.H."/>
            <person name="Sheng Y."/>
            <person name="Liu T."/>
            <person name="Pan Y.S."/>
            <person name="Xia L.Y."/>
            <person name="Li J."/>
            <person name="Zhao F."/>
            <person name="Cao W.C."/>
        </authorList>
    </citation>
    <scope>NUCLEOTIDE SEQUENCE [LARGE SCALE GENOMIC DNA]</scope>
    <source>
        <strain evidence="2">HaeL-2018</strain>
    </source>
</reference>
<dbReference type="EMBL" id="JABSTR010001656">
    <property type="protein sequence ID" value="KAH9384143.1"/>
    <property type="molecule type" value="Genomic_DNA"/>
</dbReference>
<dbReference type="Proteomes" id="UP000821853">
    <property type="component" value="Unassembled WGS sequence"/>
</dbReference>
<dbReference type="OrthoDB" id="7312725at2759"/>
<dbReference type="AlphaFoldDB" id="A0A9J6H0D2"/>
<keyword evidence="3" id="KW-1185">Reference proteome</keyword>
<name>A0A9J6H0D2_HAELO</name>
<organism evidence="2 3">
    <name type="scientific">Haemaphysalis longicornis</name>
    <name type="common">Bush tick</name>
    <dbReference type="NCBI Taxonomy" id="44386"/>
    <lineage>
        <taxon>Eukaryota</taxon>
        <taxon>Metazoa</taxon>
        <taxon>Ecdysozoa</taxon>
        <taxon>Arthropoda</taxon>
        <taxon>Chelicerata</taxon>
        <taxon>Arachnida</taxon>
        <taxon>Acari</taxon>
        <taxon>Parasitiformes</taxon>
        <taxon>Ixodida</taxon>
        <taxon>Ixodoidea</taxon>
        <taxon>Ixodidae</taxon>
        <taxon>Haemaphysalinae</taxon>
        <taxon>Haemaphysalis</taxon>
    </lineage>
</organism>
<protein>
    <recommendedName>
        <fullName evidence="1">Transposable element P transposase-like GTP-binding insertion domain-containing protein</fullName>
    </recommendedName>
</protein>
<proteinExistence type="predicted"/>
<evidence type="ECO:0000313" key="2">
    <source>
        <dbReference type="EMBL" id="KAH9384143.1"/>
    </source>
</evidence>
<dbReference type="InterPro" id="IPR048366">
    <property type="entry name" value="TNP-like_GBD"/>
</dbReference>
<gene>
    <name evidence="2" type="ORF">HPB48_026136</name>
</gene>
<sequence length="121" mass="13781">MKRKLFLISGFTHLIKNVRNGFGAKGYLTPSSGIHSGIIKEAWEADRDNVALKAMPNITSASIKPNCFEKMKVDLAFQLFGDKVIKGMFVHNEHDQSTYRTVRPTKDFIKQINRLIRIRSS</sequence>
<dbReference type="Pfam" id="PF21788">
    <property type="entry name" value="TNP-like_GBD"/>
    <property type="match status" value="1"/>
</dbReference>
<accession>A0A9J6H0D2</accession>
<evidence type="ECO:0000313" key="3">
    <source>
        <dbReference type="Proteomes" id="UP000821853"/>
    </source>
</evidence>
<evidence type="ECO:0000259" key="1">
    <source>
        <dbReference type="Pfam" id="PF21788"/>
    </source>
</evidence>
<feature type="domain" description="Transposable element P transposase-like GTP-binding insertion" evidence="1">
    <location>
        <begin position="13"/>
        <end position="118"/>
    </location>
</feature>
<comment type="caution">
    <text evidence="2">The sequence shown here is derived from an EMBL/GenBank/DDBJ whole genome shotgun (WGS) entry which is preliminary data.</text>
</comment>
<dbReference type="VEuPathDB" id="VectorBase:HLOH_058192"/>